<dbReference type="AlphaFoldDB" id="A0A5N7DIG3"/>
<gene>
    <name evidence="1" type="ORF">BDV37DRAFT_281153</name>
</gene>
<dbReference type="GeneID" id="43671450"/>
<evidence type="ECO:0000313" key="1">
    <source>
        <dbReference type="EMBL" id="KAE8406242.1"/>
    </source>
</evidence>
<dbReference type="EMBL" id="ML736755">
    <property type="protein sequence ID" value="KAE8406242.1"/>
    <property type="molecule type" value="Genomic_DNA"/>
</dbReference>
<reference evidence="1 2" key="1">
    <citation type="submission" date="2019-04" db="EMBL/GenBank/DDBJ databases">
        <authorList>
            <consortium name="DOE Joint Genome Institute"/>
            <person name="Mondo S."/>
            <person name="Kjaerbolling I."/>
            <person name="Vesth T."/>
            <person name="Frisvad J.C."/>
            <person name="Nybo J.L."/>
            <person name="Theobald S."/>
            <person name="Kildgaard S."/>
            <person name="Isbrandt T."/>
            <person name="Kuo A."/>
            <person name="Sato A."/>
            <person name="Lyhne E.K."/>
            <person name="Kogle M.E."/>
            <person name="Wiebenga A."/>
            <person name="Kun R.S."/>
            <person name="Lubbers R.J."/>
            <person name="Makela M.R."/>
            <person name="Barry K."/>
            <person name="Chovatia M."/>
            <person name="Clum A."/>
            <person name="Daum C."/>
            <person name="Haridas S."/>
            <person name="He G."/>
            <person name="LaButti K."/>
            <person name="Lipzen A."/>
            <person name="Riley R."/>
            <person name="Salamov A."/>
            <person name="Simmons B.A."/>
            <person name="Magnuson J.K."/>
            <person name="Henrissat B."/>
            <person name="Mortensen U.H."/>
            <person name="Larsen T.O."/>
            <person name="Devries R.P."/>
            <person name="Grigoriev I.V."/>
            <person name="Machida M."/>
            <person name="Baker S.E."/>
            <person name="Andersen M.R."/>
            <person name="Cantor M.N."/>
            <person name="Hua S.X."/>
        </authorList>
    </citation>
    <scope>NUCLEOTIDE SEQUENCE [LARGE SCALE GENOMIC DNA]</scope>
    <source>
        <strain evidence="1 2">CBS 119388</strain>
    </source>
</reference>
<protein>
    <submittedName>
        <fullName evidence="1">Uncharacterized protein</fullName>
    </submittedName>
</protein>
<keyword evidence="2" id="KW-1185">Reference proteome</keyword>
<proteinExistence type="predicted"/>
<organism evidence="1 2">
    <name type="scientific">Aspergillus pseudonomiae</name>
    <dbReference type="NCBI Taxonomy" id="1506151"/>
    <lineage>
        <taxon>Eukaryota</taxon>
        <taxon>Fungi</taxon>
        <taxon>Dikarya</taxon>
        <taxon>Ascomycota</taxon>
        <taxon>Pezizomycotina</taxon>
        <taxon>Eurotiomycetes</taxon>
        <taxon>Eurotiomycetidae</taxon>
        <taxon>Eurotiales</taxon>
        <taxon>Aspergillaceae</taxon>
        <taxon>Aspergillus</taxon>
        <taxon>Aspergillus subgen. Circumdati</taxon>
    </lineage>
</organism>
<dbReference type="RefSeq" id="XP_031943561.1">
    <property type="nucleotide sequence ID" value="XM_032086759.1"/>
</dbReference>
<evidence type="ECO:0000313" key="2">
    <source>
        <dbReference type="Proteomes" id="UP000325579"/>
    </source>
</evidence>
<name>A0A5N7DIG3_9EURO</name>
<dbReference type="Proteomes" id="UP000325579">
    <property type="component" value="Unassembled WGS sequence"/>
</dbReference>
<sequence>MHLNLGYEGSWMTVDIFNLLAEQRTLRQFSGNALVNKHILESLDNPSPFMTLHYLIISVTYDAIPLPLHMVSPVRTLGLKVRLSESSDSDVPSSTIFRDIYKLTELRHLELLDYGPIAVTSNEDIRSPRPLNATETIDRFRLPGTRLYG</sequence>
<accession>A0A5N7DIG3</accession>